<accession>A0A9P9L6G3</accession>
<protein>
    <recommendedName>
        <fullName evidence="8">Zn(2)-C6 fungal-type domain-containing protein</fullName>
    </recommendedName>
</protein>
<dbReference type="CDD" id="cd00067">
    <property type="entry name" value="GAL4"/>
    <property type="match status" value="1"/>
</dbReference>
<dbReference type="SMART" id="SM00906">
    <property type="entry name" value="Fungal_trans"/>
    <property type="match status" value="1"/>
</dbReference>
<reference evidence="9" key="1">
    <citation type="journal article" date="2021" name="Nat. Commun.">
        <title>Genetic determinants of endophytism in the Arabidopsis root mycobiome.</title>
        <authorList>
            <person name="Mesny F."/>
            <person name="Miyauchi S."/>
            <person name="Thiergart T."/>
            <person name="Pickel B."/>
            <person name="Atanasova L."/>
            <person name="Karlsson M."/>
            <person name="Huettel B."/>
            <person name="Barry K.W."/>
            <person name="Haridas S."/>
            <person name="Chen C."/>
            <person name="Bauer D."/>
            <person name="Andreopoulos W."/>
            <person name="Pangilinan J."/>
            <person name="LaButti K."/>
            <person name="Riley R."/>
            <person name="Lipzen A."/>
            <person name="Clum A."/>
            <person name="Drula E."/>
            <person name="Henrissat B."/>
            <person name="Kohler A."/>
            <person name="Grigoriev I.V."/>
            <person name="Martin F.M."/>
            <person name="Hacquard S."/>
        </authorList>
    </citation>
    <scope>NUCLEOTIDE SEQUENCE</scope>
    <source>
        <strain evidence="9">FSSC 5 MPI-SDFR-AT-0091</strain>
    </source>
</reference>
<dbReference type="PROSITE" id="PS50048">
    <property type="entry name" value="ZN2_CY6_FUNGAL_2"/>
    <property type="match status" value="1"/>
</dbReference>
<keyword evidence="2" id="KW-0479">Metal-binding</keyword>
<dbReference type="AlphaFoldDB" id="A0A9P9L6G3"/>
<feature type="domain" description="Zn(2)-C6 fungal-type" evidence="8">
    <location>
        <begin position="26"/>
        <end position="56"/>
    </location>
</feature>
<evidence type="ECO:0000256" key="3">
    <source>
        <dbReference type="ARBA" id="ARBA00022833"/>
    </source>
</evidence>
<dbReference type="GO" id="GO:0005634">
    <property type="term" value="C:nucleus"/>
    <property type="evidence" value="ECO:0007669"/>
    <property type="project" value="UniProtKB-SubCell"/>
</dbReference>
<dbReference type="Pfam" id="PF00172">
    <property type="entry name" value="Zn_clus"/>
    <property type="match status" value="1"/>
</dbReference>
<keyword evidence="4" id="KW-0805">Transcription regulation</keyword>
<dbReference type="InterPro" id="IPR036864">
    <property type="entry name" value="Zn2-C6_fun-type_DNA-bd_sf"/>
</dbReference>
<comment type="subcellular location">
    <subcellularLocation>
        <location evidence="1">Nucleus</location>
    </subcellularLocation>
</comment>
<gene>
    <name evidence="9" type="ORF">B0J15DRAFT_530980</name>
</gene>
<proteinExistence type="predicted"/>
<dbReference type="CDD" id="cd12148">
    <property type="entry name" value="fungal_TF_MHR"/>
    <property type="match status" value="1"/>
</dbReference>
<dbReference type="InterPro" id="IPR007219">
    <property type="entry name" value="XnlR_reg_dom"/>
</dbReference>
<dbReference type="GO" id="GO:0008270">
    <property type="term" value="F:zinc ion binding"/>
    <property type="evidence" value="ECO:0007669"/>
    <property type="project" value="InterPro"/>
</dbReference>
<keyword evidence="3" id="KW-0862">Zinc</keyword>
<dbReference type="Pfam" id="PF04082">
    <property type="entry name" value="Fungal_trans"/>
    <property type="match status" value="1"/>
</dbReference>
<dbReference type="GO" id="GO:0045944">
    <property type="term" value="P:positive regulation of transcription by RNA polymerase II"/>
    <property type="evidence" value="ECO:0007669"/>
    <property type="project" value="TreeGrafter"/>
</dbReference>
<dbReference type="PANTHER" id="PTHR47782">
    <property type="entry name" value="ZN(II)2CYS6 TRANSCRIPTION FACTOR (EUROFUNG)-RELATED"/>
    <property type="match status" value="1"/>
</dbReference>
<dbReference type="Proteomes" id="UP000736672">
    <property type="component" value="Unassembled WGS sequence"/>
</dbReference>
<name>A0A9P9L6G3_FUSSL</name>
<dbReference type="OrthoDB" id="5296287at2759"/>
<keyword evidence="6" id="KW-0804">Transcription</keyword>
<evidence type="ECO:0000256" key="2">
    <source>
        <dbReference type="ARBA" id="ARBA00022723"/>
    </source>
</evidence>
<organism evidence="9 10">
    <name type="scientific">Fusarium solani</name>
    <name type="common">Filamentous fungus</name>
    <dbReference type="NCBI Taxonomy" id="169388"/>
    <lineage>
        <taxon>Eukaryota</taxon>
        <taxon>Fungi</taxon>
        <taxon>Dikarya</taxon>
        <taxon>Ascomycota</taxon>
        <taxon>Pezizomycotina</taxon>
        <taxon>Sordariomycetes</taxon>
        <taxon>Hypocreomycetidae</taxon>
        <taxon>Hypocreales</taxon>
        <taxon>Nectriaceae</taxon>
        <taxon>Fusarium</taxon>
        <taxon>Fusarium solani species complex</taxon>
    </lineage>
</organism>
<keyword evidence="5" id="KW-0238">DNA-binding</keyword>
<dbReference type="EMBL" id="JAGTJS010000001">
    <property type="protein sequence ID" value="KAH7274857.1"/>
    <property type="molecule type" value="Genomic_DNA"/>
</dbReference>
<dbReference type="InterPro" id="IPR052202">
    <property type="entry name" value="Yeast_MetPath_Reg"/>
</dbReference>
<dbReference type="SUPFAM" id="SSF57701">
    <property type="entry name" value="Zn2/Cys6 DNA-binding domain"/>
    <property type="match status" value="1"/>
</dbReference>
<evidence type="ECO:0000256" key="5">
    <source>
        <dbReference type="ARBA" id="ARBA00023125"/>
    </source>
</evidence>
<comment type="caution">
    <text evidence="9">The sequence shown here is derived from an EMBL/GenBank/DDBJ whole genome shotgun (WGS) entry which is preliminary data.</text>
</comment>
<evidence type="ECO:0000256" key="7">
    <source>
        <dbReference type="ARBA" id="ARBA00023242"/>
    </source>
</evidence>
<dbReference type="Gene3D" id="4.10.240.10">
    <property type="entry name" value="Zn(2)-C6 fungal-type DNA-binding domain"/>
    <property type="match status" value="1"/>
</dbReference>
<sequence>MPISVLNHMQQALSQAALPRPPRLPACQSCAQKKTKCDNSRPKCSLCARNGTECVISSGDAKVSRALIDELEQREKSLVLKLRDLESDPVDTVQMLSPEETQTVRSMAGSSPVARGGAGLGFVAHLFADANWRKSHANLLRTLADVPGAAEASIVPCSLPSAVEARQLFDKYLSWSHIQNPFLLRREVWALYHRLFTITTGTRDALDSDLFRAFMICAIASVLPYRNGLHHQHPEGYYHAALQHLGPELLTRGVDSVQDLLLVCRFGIYHPIGTSIWDVVRLCGRLCIELGLHTDAGDHIDLLEQQRRRRVFWQFYLIDRYSSTTLDRPFLIDDRDIETKFPIEATDEEIEAASPGLRDLDSFCHTQNPAAPSEMTVFFVSVRLRQISSHIQTEFSRLKREHGESSPRHLMAGHVHVVLNKLLQELENWRKNTPMIQDPSCLYETQEWYDLLHARERLSVVRRAIDLVPKVNGSPSKQILALFLKSALQTIERYCILCQMRDLMTHTRSYFHMLFTAGLSVMYCISVPKSTDREDLRASYEGLTRCEETLVSMARQLPDAHNYVAVFEALRCDISRKLRPNMDMTTVGSAADGSLTIGDLTNPLPSLARAGTAVEPGSMSANLGSVAFWPSQSQGFNQASNGRVQLADAMGQVTGGTQPDGTSYQDGSSTVDLMNWALLNYDSLWNMESALGEYVYGDPTTAGIWEGFEF</sequence>
<keyword evidence="7" id="KW-0539">Nucleus</keyword>
<evidence type="ECO:0000313" key="10">
    <source>
        <dbReference type="Proteomes" id="UP000736672"/>
    </source>
</evidence>
<dbReference type="PROSITE" id="PS00463">
    <property type="entry name" value="ZN2_CY6_FUNGAL_1"/>
    <property type="match status" value="1"/>
</dbReference>
<evidence type="ECO:0000256" key="1">
    <source>
        <dbReference type="ARBA" id="ARBA00004123"/>
    </source>
</evidence>
<evidence type="ECO:0000313" key="9">
    <source>
        <dbReference type="EMBL" id="KAH7274857.1"/>
    </source>
</evidence>
<dbReference type="GO" id="GO:0006351">
    <property type="term" value="P:DNA-templated transcription"/>
    <property type="evidence" value="ECO:0007669"/>
    <property type="project" value="InterPro"/>
</dbReference>
<dbReference type="PANTHER" id="PTHR47782:SF12">
    <property type="entry name" value="ZN(II)2CYS6 TRANSCRIPTION FACTOR (EUROFUNG)"/>
    <property type="match status" value="1"/>
</dbReference>
<evidence type="ECO:0000256" key="6">
    <source>
        <dbReference type="ARBA" id="ARBA00023163"/>
    </source>
</evidence>
<evidence type="ECO:0000256" key="4">
    <source>
        <dbReference type="ARBA" id="ARBA00023015"/>
    </source>
</evidence>
<evidence type="ECO:0000259" key="8">
    <source>
        <dbReference type="PROSITE" id="PS50048"/>
    </source>
</evidence>
<dbReference type="SMART" id="SM00066">
    <property type="entry name" value="GAL4"/>
    <property type="match status" value="1"/>
</dbReference>
<dbReference type="GO" id="GO:0000981">
    <property type="term" value="F:DNA-binding transcription factor activity, RNA polymerase II-specific"/>
    <property type="evidence" value="ECO:0007669"/>
    <property type="project" value="InterPro"/>
</dbReference>
<keyword evidence="10" id="KW-1185">Reference proteome</keyword>
<dbReference type="InterPro" id="IPR001138">
    <property type="entry name" value="Zn2Cys6_DnaBD"/>
</dbReference>
<dbReference type="GO" id="GO:0043565">
    <property type="term" value="F:sequence-specific DNA binding"/>
    <property type="evidence" value="ECO:0007669"/>
    <property type="project" value="TreeGrafter"/>
</dbReference>